<keyword evidence="2" id="KW-0472">Membrane</keyword>
<keyword evidence="5" id="KW-1185">Reference proteome</keyword>
<evidence type="ECO:0000256" key="2">
    <source>
        <dbReference type="SAM" id="Phobius"/>
    </source>
</evidence>
<dbReference type="AlphaFoldDB" id="B4CY27"/>
<evidence type="ECO:0000313" key="4">
    <source>
        <dbReference type="EMBL" id="EDY21175.1"/>
    </source>
</evidence>
<dbReference type="eggNOG" id="ENOG502ZE58">
    <property type="taxonomic scope" value="Bacteria"/>
</dbReference>
<keyword evidence="2" id="KW-0812">Transmembrane</keyword>
<proteinExistence type="predicted"/>
<dbReference type="EMBL" id="ABVL01000003">
    <property type="protein sequence ID" value="EDY21175.1"/>
    <property type="molecule type" value="Genomic_DNA"/>
</dbReference>
<keyword evidence="3" id="KW-0732">Signal</keyword>
<evidence type="ECO:0000256" key="3">
    <source>
        <dbReference type="SAM" id="SignalP"/>
    </source>
</evidence>
<dbReference type="Proteomes" id="UP000005824">
    <property type="component" value="Unassembled WGS sequence"/>
</dbReference>
<feature type="chain" id="PRO_5002802857" evidence="3">
    <location>
        <begin position="32"/>
        <end position="463"/>
    </location>
</feature>
<keyword evidence="2" id="KW-1133">Transmembrane helix</keyword>
<dbReference type="STRING" id="497964.CfE428DRAFT_1468"/>
<feature type="transmembrane region" description="Helical" evidence="2">
    <location>
        <begin position="428"/>
        <end position="453"/>
    </location>
</feature>
<evidence type="ECO:0000313" key="5">
    <source>
        <dbReference type="Proteomes" id="UP000005824"/>
    </source>
</evidence>
<feature type="compositionally biased region" description="Basic and acidic residues" evidence="1">
    <location>
        <begin position="247"/>
        <end position="259"/>
    </location>
</feature>
<accession>B4CY27</accession>
<sequence length="463" mass="49771" precursor="true">MLCLTRGSMPKISPSITRLLTIAMFVTSAFADTVTLKSGEHIEGKITKETDKDVTIEIRSGGVVDERTVTKAEIEKIDKISPEVEAYRAIDRIRLQLNSFPAAQYEPYIAALDAFVKQYPNSVRTIDVQTTLNAFQAELKRVEGGEVKLDGNWLSKAEVQKEKVQIDGRIAFNYMKARSAAGDYVDALNAFATMQKSYAGATTMPDAVELALKIIPALKAQVERAIPEQKILQDQRDKGVKTASTTDRPEMEAAVKKEDESAEAAAKAADTSGRWAPFIKISAPCLISLQKKAENEEKRLLALKLGPMRESVKLAEDARQKLANGDKVGAEAELKDASRLWQANELAKRLSADMVAEKTTVSVPVSIPAASEPAAAAAAATPEPKGPVKKMTPKPKASTPRPSAAVAEANGSSAPVAAKKDVEDAPPFYMTLPGAVAIVVGLAIVLGGANFVVKMKKRKAEEA</sequence>
<feature type="region of interest" description="Disordered" evidence="1">
    <location>
        <begin position="376"/>
        <end position="418"/>
    </location>
</feature>
<dbReference type="InParanoid" id="B4CY27"/>
<organism evidence="4 5">
    <name type="scientific">Chthoniobacter flavus Ellin428</name>
    <dbReference type="NCBI Taxonomy" id="497964"/>
    <lineage>
        <taxon>Bacteria</taxon>
        <taxon>Pseudomonadati</taxon>
        <taxon>Verrucomicrobiota</taxon>
        <taxon>Spartobacteria</taxon>
        <taxon>Chthoniobacterales</taxon>
        <taxon>Chthoniobacteraceae</taxon>
        <taxon>Chthoniobacter</taxon>
    </lineage>
</organism>
<evidence type="ECO:0000256" key="1">
    <source>
        <dbReference type="SAM" id="MobiDB-lite"/>
    </source>
</evidence>
<protein>
    <submittedName>
        <fullName evidence="4">Uncharacterized protein</fullName>
    </submittedName>
</protein>
<feature type="signal peptide" evidence="3">
    <location>
        <begin position="1"/>
        <end position="31"/>
    </location>
</feature>
<reference evidence="4 5" key="1">
    <citation type="journal article" date="2011" name="J. Bacteriol.">
        <title>Genome sequence of Chthoniobacter flavus Ellin428, an aerobic heterotrophic soil bacterium.</title>
        <authorList>
            <person name="Kant R."/>
            <person name="van Passel M.W."/>
            <person name="Palva A."/>
            <person name="Lucas S."/>
            <person name="Lapidus A."/>
            <person name="Glavina Del Rio T."/>
            <person name="Dalin E."/>
            <person name="Tice H."/>
            <person name="Bruce D."/>
            <person name="Goodwin L."/>
            <person name="Pitluck S."/>
            <person name="Larimer F.W."/>
            <person name="Land M.L."/>
            <person name="Hauser L."/>
            <person name="Sangwan P."/>
            <person name="de Vos W.M."/>
            <person name="Janssen P.H."/>
            <person name="Smidt H."/>
        </authorList>
    </citation>
    <scope>NUCLEOTIDE SEQUENCE [LARGE SCALE GENOMIC DNA]</scope>
    <source>
        <strain evidence="4 5">Ellin428</strain>
    </source>
</reference>
<dbReference type="NCBIfam" id="NF041881">
    <property type="entry name" value="PTPDL_fam"/>
    <property type="match status" value="1"/>
</dbReference>
<gene>
    <name evidence="4" type="ORF">CfE428DRAFT_1468</name>
</gene>
<feature type="region of interest" description="Disordered" evidence="1">
    <location>
        <begin position="234"/>
        <end position="259"/>
    </location>
</feature>
<comment type="caution">
    <text evidence="4">The sequence shown here is derived from an EMBL/GenBank/DDBJ whole genome shotgun (WGS) entry which is preliminary data.</text>
</comment>
<name>B4CY27_9BACT</name>